<evidence type="ECO:0000256" key="3">
    <source>
        <dbReference type="ARBA" id="ARBA00008636"/>
    </source>
</evidence>
<name>F2JNZ9_CELLD</name>
<dbReference type="GO" id="GO:0006094">
    <property type="term" value="P:gluconeogenesis"/>
    <property type="evidence" value="ECO:0007669"/>
    <property type="project" value="UniProtKB-UniRule"/>
</dbReference>
<evidence type="ECO:0000259" key="13">
    <source>
        <dbReference type="PROSITE" id="PS51671"/>
    </source>
</evidence>
<dbReference type="PIRSF" id="PIRSF036692">
    <property type="entry name" value="SDH_B"/>
    <property type="match status" value="1"/>
</dbReference>
<evidence type="ECO:0000256" key="7">
    <source>
        <dbReference type="ARBA" id="ARBA00023004"/>
    </source>
</evidence>
<evidence type="ECO:0000256" key="12">
    <source>
        <dbReference type="RuleBase" id="RU366059"/>
    </source>
</evidence>
<comment type="cofactor">
    <cofactor evidence="1 12">
        <name>[4Fe-4S] cluster</name>
        <dbReference type="ChEBI" id="CHEBI:49883"/>
    </cofactor>
</comment>
<protein>
    <recommendedName>
        <fullName evidence="11">L-serine deaminase</fullName>
    </recommendedName>
</protein>
<comment type="catalytic activity">
    <reaction evidence="10 11 12">
        <text>L-serine = pyruvate + NH4(+)</text>
        <dbReference type="Rhea" id="RHEA:19169"/>
        <dbReference type="ChEBI" id="CHEBI:15361"/>
        <dbReference type="ChEBI" id="CHEBI:28938"/>
        <dbReference type="ChEBI" id="CHEBI:33384"/>
        <dbReference type="EC" id="4.3.1.17"/>
    </reaction>
</comment>
<dbReference type="SUPFAM" id="SSF143548">
    <property type="entry name" value="Serine metabolism enzymes domain"/>
    <property type="match status" value="1"/>
</dbReference>
<dbReference type="InterPro" id="IPR045865">
    <property type="entry name" value="ACT-like_dom_sf"/>
</dbReference>
<evidence type="ECO:0000256" key="4">
    <source>
        <dbReference type="ARBA" id="ARBA00022432"/>
    </source>
</evidence>
<keyword evidence="15" id="KW-1185">Reference proteome</keyword>
<dbReference type="InterPro" id="IPR029009">
    <property type="entry name" value="ASB_dom_sf"/>
</dbReference>
<organism evidence="14 15">
    <name type="scientific">Cellulosilyticum lentocellum (strain ATCC 49066 / DSM 5427 / NCIMB 11756 / RHM5)</name>
    <name type="common">Clostridium lentocellum</name>
    <dbReference type="NCBI Taxonomy" id="642492"/>
    <lineage>
        <taxon>Bacteria</taxon>
        <taxon>Bacillati</taxon>
        <taxon>Bacillota</taxon>
        <taxon>Clostridia</taxon>
        <taxon>Lachnospirales</taxon>
        <taxon>Cellulosilyticaceae</taxon>
        <taxon>Cellulosilyticum</taxon>
    </lineage>
</organism>
<evidence type="ECO:0000256" key="9">
    <source>
        <dbReference type="ARBA" id="ARBA00023239"/>
    </source>
</evidence>
<dbReference type="RefSeq" id="WP_013656910.1">
    <property type="nucleotide sequence ID" value="NC_015275.1"/>
</dbReference>
<keyword evidence="6 11" id="KW-0479">Metal-binding</keyword>
<evidence type="ECO:0000256" key="5">
    <source>
        <dbReference type="ARBA" id="ARBA00022485"/>
    </source>
</evidence>
<evidence type="ECO:0000256" key="1">
    <source>
        <dbReference type="ARBA" id="ARBA00001966"/>
    </source>
</evidence>
<sequence length="222" mass="24399">MKELSVFDIIGPNMIGPSSSHTAGALKIARVAYKLAPEIISKVTFVLYGSFAKTYRGHGTDRALVAGLLGMGQEDERIKEAFSYAKEAGLHYIFETSNDEHIKHPNTVEIIVEDEKGCPFSIVGSSIGGGAISIDKVNGMEVFFDGEYETLFINHEDRTGVVAHITQCLSEWQINIAYMRSYRQAKGEVASTIIETDQPICDEVLAAIMENSSVQYAKKINL</sequence>
<dbReference type="GO" id="GO:0003941">
    <property type="term" value="F:L-serine ammonia-lyase activity"/>
    <property type="evidence" value="ECO:0007669"/>
    <property type="project" value="UniProtKB-UniRule"/>
</dbReference>
<dbReference type="PANTHER" id="PTHR30182:SF12">
    <property type="entry name" value="L-SERINE DEHYDRATASE, BETA CHAIN-RELATED"/>
    <property type="match status" value="1"/>
</dbReference>
<reference evidence="14 15" key="1">
    <citation type="journal article" date="2011" name="J. Bacteriol.">
        <title>Complete genome sequence of the cellulose-degrading bacterium Cellulosilyticum lentocellum.</title>
        <authorList>
            <consortium name="US DOE Joint Genome Institute"/>
            <person name="Miller D.A."/>
            <person name="Suen G."/>
            <person name="Bruce D."/>
            <person name="Copeland A."/>
            <person name="Cheng J.F."/>
            <person name="Detter C."/>
            <person name="Goodwin L.A."/>
            <person name="Han C.S."/>
            <person name="Hauser L.J."/>
            <person name="Land M.L."/>
            <person name="Lapidus A."/>
            <person name="Lucas S."/>
            <person name="Meincke L."/>
            <person name="Pitluck S."/>
            <person name="Tapia R."/>
            <person name="Teshima H."/>
            <person name="Woyke T."/>
            <person name="Fox B.G."/>
            <person name="Angert E.R."/>
            <person name="Currie C.R."/>
        </authorList>
    </citation>
    <scope>NUCLEOTIDE SEQUENCE [LARGE SCALE GENOMIC DNA]</scope>
    <source>
        <strain evidence="15">ATCC 49066 / DSM 5427 / NCIMB 11756 / RHM5</strain>
    </source>
</reference>
<evidence type="ECO:0000256" key="11">
    <source>
        <dbReference type="PIRNR" id="PIRNR036692"/>
    </source>
</evidence>
<dbReference type="PANTHER" id="PTHR30182">
    <property type="entry name" value="L-SERINE DEHYDRATASE"/>
    <property type="match status" value="1"/>
</dbReference>
<keyword evidence="4 11" id="KW-0312">Gluconeogenesis</keyword>
<evidence type="ECO:0000256" key="8">
    <source>
        <dbReference type="ARBA" id="ARBA00023014"/>
    </source>
</evidence>
<dbReference type="Gene3D" id="3.30.70.260">
    <property type="match status" value="1"/>
</dbReference>
<evidence type="ECO:0000256" key="10">
    <source>
        <dbReference type="ARBA" id="ARBA00049406"/>
    </source>
</evidence>
<dbReference type="GO" id="GO:0051539">
    <property type="term" value="F:4 iron, 4 sulfur cluster binding"/>
    <property type="evidence" value="ECO:0007669"/>
    <property type="project" value="UniProtKB-UniRule"/>
</dbReference>
<accession>F2JNZ9</accession>
<dbReference type="KEGG" id="cle:Clole_1893"/>
<keyword evidence="9 11" id="KW-0456">Lyase</keyword>
<dbReference type="UniPathway" id="UPA00138"/>
<feature type="domain" description="ACT" evidence="13">
    <location>
        <begin position="150"/>
        <end position="222"/>
    </location>
</feature>
<dbReference type="InterPro" id="IPR002912">
    <property type="entry name" value="ACT_dom"/>
</dbReference>
<evidence type="ECO:0000313" key="14">
    <source>
        <dbReference type="EMBL" id="ADZ83613.1"/>
    </source>
</evidence>
<dbReference type="InterPro" id="IPR005131">
    <property type="entry name" value="Ser_deHydtase_bsu"/>
</dbReference>
<evidence type="ECO:0000313" key="15">
    <source>
        <dbReference type="Proteomes" id="UP000008467"/>
    </source>
</evidence>
<dbReference type="InterPro" id="IPR004643">
    <property type="entry name" value="Fe-S_L-Ser_bsu"/>
</dbReference>
<gene>
    <name evidence="14" type="ordered locus">Clole_1893</name>
</gene>
<dbReference type="GO" id="GO:0046872">
    <property type="term" value="F:metal ion binding"/>
    <property type="evidence" value="ECO:0007669"/>
    <property type="project" value="UniProtKB-UniRule"/>
</dbReference>
<dbReference type="EMBL" id="CP002582">
    <property type="protein sequence ID" value="ADZ83613.1"/>
    <property type="molecule type" value="Genomic_DNA"/>
</dbReference>
<dbReference type="AlphaFoldDB" id="F2JNZ9"/>
<proteinExistence type="inferred from homology"/>
<comment type="pathway">
    <text evidence="2 11">Carbohydrate biosynthesis; gluconeogenesis.</text>
</comment>
<evidence type="ECO:0000256" key="2">
    <source>
        <dbReference type="ARBA" id="ARBA00004742"/>
    </source>
</evidence>
<dbReference type="InterPro" id="IPR051318">
    <property type="entry name" value="Fe-S_L-Ser"/>
</dbReference>
<dbReference type="eggNOG" id="COG1760">
    <property type="taxonomic scope" value="Bacteria"/>
</dbReference>
<keyword evidence="7 11" id="KW-0408">Iron</keyword>
<dbReference type="STRING" id="642492.Clole_1893"/>
<dbReference type="SUPFAM" id="SSF55021">
    <property type="entry name" value="ACT-like"/>
    <property type="match status" value="1"/>
</dbReference>
<dbReference type="NCBIfam" id="TIGR00719">
    <property type="entry name" value="sda_beta"/>
    <property type="match status" value="1"/>
</dbReference>
<keyword evidence="8 11" id="KW-0411">Iron-sulfur</keyword>
<dbReference type="Pfam" id="PF03315">
    <property type="entry name" value="SDH_beta"/>
    <property type="match status" value="1"/>
</dbReference>
<keyword evidence="5 11" id="KW-0004">4Fe-4S</keyword>
<dbReference type="Proteomes" id="UP000008467">
    <property type="component" value="Chromosome"/>
</dbReference>
<dbReference type="Gene3D" id="3.30.1330.90">
    <property type="entry name" value="D-3-phosphoglycerate dehydrogenase, domain 3"/>
    <property type="match status" value="1"/>
</dbReference>
<dbReference type="HOGENOM" id="CLU_086592_0_0_9"/>
<evidence type="ECO:0000256" key="6">
    <source>
        <dbReference type="ARBA" id="ARBA00022723"/>
    </source>
</evidence>
<comment type="similarity">
    <text evidence="3 11 12">Belongs to the iron-sulfur dependent L-serine dehydratase family.</text>
</comment>
<dbReference type="CDD" id="cd04903">
    <property type="entry name" value="ACT_LSD"/>
    <property type="match status" value="1"/>
</dbReference>
<dbReference type="PROSITE" id="PS51671">
    <property type="entry name" value="ACT"/>
    <property type="match status" value="1"/>
</dbReference>